<gene>
    <name evidence="1" type="primary">orf2</name>
</gene>
<name>Q6LWI2_LACPL</name>
<dbReference type="OrthoDB" id="2302285at2"/>
<dbReference type="AlphaFoldDB" id="Q6LWI2"/>
<evidence type="ECO:0000313" key="2">
    <source>
        <dbReference type="Proteomes" id="UP000000432"/>
    </source>
</evidence>
<proteinExistence type="predicted"/>
<reference evidence="1 2" key="1">
    <citation type="journal article" date="2003" name="Proc. Natl. Acad. Sci. U.S.A.">
        <title>Complete genome sequence of Lactobacillus plantarum WCFS1.</title>
        <authorList>
            <person name="Kleerebezem M."/>
            <person name="Boekhorst J."/>
            <person name="van Kranenburg R."/>
            <person name="Molenaar D."/>
            <person name="Kuipers O.P."/>
            <person name="Leer R."/>
            <person name="Tarchini R."/>
            <person name="Peters S.A."/>
            <person name="Sandbrink H.M."/>
            <person name="Fiers M.W."/>
            <person name="Stiekema W."/>
            <person name="Lankhorst R.M."/>
            <person name="Bron P.A."/>
            <person name="Hoffer S.M."/>
            <person name="Groot M.N."/>
            <person name="Kerkhoven R."/>
            <person name="de Vries M."/>
            <person name="Ursing B."/>
            <person name="de Vos W.M."/>
            <person name="Siezen R.J."/>
        </authorList>
    </citation>
    <scope>NUCLEOTIDE SEQUENCE [LARGE SCALE GENOMIC DNA]</scope>
    <source>
        <strain evidence="2">ATCC BAA-793 / NCIMB 8826 / WCFS1</strain>
    </source>
</reference>
<sequence length="48" mass="5393">MFQTDASQLRLSNAKSDAGFDGFSTTQLHVVCKCALHDNTHYMIMRTT</sequence>
<dbReference type="HOGENOM" id="CLU_3154253_0_0_9"/>
<dbReference type="KEGG" id="lpl:CAG17826"/>
<dbReference type="EMBL" id="CR377164">
    <property type="protein sequence ID" value="CAG17826.1"/>
    <property type="molecule type" value="Genomic_DNA"/>
</dbReference>
<dbReference type="EnsemblBacteria" id="CAG17826">
    <property type="protein sequence ID" value="CAG17826"/>
    <property type="gene ID" value="CAG17826"/>
</dbReference>
<protein>
    <submittedName>
        <fullName evidence="1">Uncharacterized protein</fullName>
    </submittedName>
</protein>
<evidence type="ECO:0000313" key="1">
    <source>
        <dbReference type="EMBL" id="CAG17826.1"/>
    </source>
</evidence>
<organism evidence="1 2">
    <name type="scientific">Lactiplantibacillus plantarum (strain ATCC BAA-793 / NCIMB 8826 / WCFS1)</name>
    <name type="common">Lactobacillus plantarum</name>
    <dbReference type="NCBI Taxonomy" id="220668"/>
    <lineage>
        <taxon>Bacteria</taxon>
        <taxon>Bacillati</taxon>
        <taxon>Bacillota</taxon>
        <taxon>Bacilli</taxon>
        <taxon>Lactobacillales</taxon>
        <taxon>Lactobacillaceae</taxon>
        <taxon>Lactiplantibacillus</taxon>
    </lineage>
</organism>
<geneLocation type="plasmid" evidence="2">
    <name>pWCFS101</name>
</geneLocation>
<dbReference type="Proteomes" id="UP000000432">
    <property type="component" value="Plasmid pWCFS101"/>
</dbReference>
<accession>Q6LWI2</accession>
<keyword evidence="2" id="KW-1185">Reference proteome</keyword>
<reference evidence="1 2" key="2">
    <citation type="journal article" date="2005" name="Appl. Environ. Microbiol.">
        <title>Functional analysis of three plasmids from Lactobacillus plantarum.</title>
        <authorList>
            <person name="van Kranenburg R."/>
            <person name="Golic N."/>
            <person name="Bongers R."/>
            <person name="Leer R.J."/>
            <person name="de Vos W.M."/>
            <person name="Siezen R.J."/>
            <person name="Kleerebezem M."/>
        </authorList>
    </citation>
    <scope>NUCLEOTIDE SEQUENCE [LARGE SCALE GENOMIC DNA]</scope>
    <source>
        <strain evidence="2">ATCC BAA-793 / NCIMB 8826 / WCFS1</strain>
    </source>
</reference>